<gene>
    <name evidence="1" type="ORF">EDC25_107110</name>
</gene>
<dbReference type="RefSeq" id="WP_123522267.1">
    <property type="nucleotide sequence ID" value="NZ_JBHLWF010000032.1"/>
</dbReference>
<proteinExistence type="predicted"/>
<organism evidence="1 2">
    <name type="scientific">Pseudofulvimonas gallinarii</name>
    <dbReference type="NCBI Taxonomy" id="634155"/>
    <lineage>
        <taxon>Bacteria</taxon>
        <taxon>Pseudomonadati</taxon>
        <taxon>Pseudomonadota</taxon>
        <taxon>Gammaproteobacteria</taxon>
        <taxon>Lysobacterales</taxon>
        <taxon>Rhodanobacteraceae</taxon>
        <taxon>Pseudofulvimonas</taxon>
    </lineage>
</organism>
<dbReference type="AlphaFoldDB" id="A0A4S3KYD9"/>
<dbReference type="Proteomes" id="UP000294599">
    <property type="component" value="Unassembled WGS sequence"/>
</dbReference>
<sequence>MAGTLPQEEGIALIRKLAEDDAFRTLFEKDPRAAMKQLGISDEMLASLDPGCVNPRTLAPKEKFAELLKDVNSEAFLAAVGMQTPEARLR</sequence>
<reference evidence="1 2" key="1">
    <citation type="submission" date="2019-03" db="EMBL/GenBank/DDBJ databases">
        <title>Genomic Encyclopedia of Type Strains, Phase IV (KMG-IV): sequencing the most valuable type-strain genomes for metagenomic binning, comparative biology and taxonomic classification.</title>
        <authorList>
            <person name="Goeker M."/>
        </authorList>
    </citation>
    <scope>NUCLEOTIDE SEQUENCE [LARGE SCALE GENOMIC DNA]</scope>
    <source>
        <strain evidence="1 2">DSM 21944</strain>
    </source>
</reference>
<accession>A0A4S3KYD9</accession>
<name>A0A4S3KYD9_9GAMM</name>
<evidence type="ECO:0000313" key="1">
    <source>
        <dbReference type="EMBL" id="TCS98913.1"/>
    </source>
</evidence>
<keyword evidence="2" id="KW-1185">Reference proteome</keyword>
<dbReference type="InterPro" id="IPR030976">
    <property type="entry name" value="Mod_pep_NH_fam"/>
</dbReference>
<dbReference type="NCBIfam" id="TIGR04509">
    <property type="entry name" value="mod_pep_NH_fam"/>
    <property type="match status" value="1"/>
</dbReference>
<dbReference type="OrthoDB" id="5959633at2"/>
<protein>
    <submittedName>
        <fullName evidence="1">Putative modified peptide</fullName>
    </submittedName>
</protein>
<dbReference type="EMBL" id="SMAF01000007">
    <property type="protein sequence ID" value="TCS98913.1"/>
    <property type="molecule type" value="Genomic_DNA"/>
</dbReference>
<evidence type="ECO:0000313" key="2">
    <source>
        <dbReference type="Proteomes" id="UP000294599"/>
    </source>
</evidence>
<comment type="caution">
    <text evidence="1">The sequence shown here is derived from an EMBL/GenBank/DDBJ whole genome shotgun (WGS) entry which is preliminary data.</text>
</comment>